<organism evidence="8 9">
    <name type="scientific">Chlorella ohadii</name>
    <dbReference type="NCBI Taxonomy" id="2649997"/>
    <lineage>
        <taxon>Eukaryota</taxon>
        <taxon>Viridiplantae</taxon>
        <taxon>Chlorophyta</taxon>
        <taxon>core chlorophytes</taxon>
        <taxon>Trebouxiophyceae</taxon>
        <taxon>Chlorellales</taxon>
        <taxon>Chlorellaceae</taxon>
        <taxon>Chlorella clade</taxon>
        <taxon>Chlorella</taxon>
    </lineage>
</organism>
<feature type="region of interest" description="Disordered" evidence="6">
    <location>
        <begin position="21"/>
        <end position="52"/>
    </location>
</feature>
<dbReference type="PANTHER" id="PTHR20855">
    <property type="entry name" value="ADIPOR/PROGESTIN RECEPTOR-RELATED"/>
    <property type="match status" value="1"/>
</dbReference>
<dbReference type="InterPro" id="IPR004254">
    <property type="entry name" value="AdipoR/HlyIII-related"/>
</dbReference>
<feature type="transmembrane region" description="Helical" evidence="7">
    <location>
        <begin position="166"/>
        <end position="187"/>
    </location>
</feature>
<dbReference type="Proteomes" id="UP001205105">
    <property type="component" value="Unassembled WGS sequence"/>
</dbReference>
<dbReference type="Pfam" id="PF03006">
    <property type="entry name" value="HlyIII"/>
    <property type="match status" value="1"/>
</dbReference>
<keyword evidence="2 7" id="KW-0812">Transmembrane</keyword>
<feature type="binding site" evidence="5">
    <location>
        <position position="330"/>
    </location>
    <ligand>
        <name>Zn(2+)</name>
        <dbReference type="ChEBI" id="CHEBI:29105"/>
    </ligand>
</feature>
<evidence type="ECO:0008006" key="10">
    <source>
        <dbReference type="Google" id="ProtNLM"/>
    </source>
</evidence>
<keyword evidence="4 7" id="KW-0472">Membrane</keyword>
<feature type="transmembrane region" description="Helical" evidence="7">
    <location>
        <begin position="228"/>
        <end position="248"/>
    </location>
</feature>
<feature type="transmembrane region" description="Helical" evidence="7">
    <location>
        <begin position="139"/>
        <end position="160"/>
    </location>
</feature>
<dbReference type="EMBL" id="JADXDR010000097">
    <property type="protein sequence ID" value="KAI7839580.1"/>
    <property type="molecule type" value="Genomic_DNA"/>
</dbReference>
<dbReference type="GO" id="GO:0016020">
    <property type="term" value="C:membrane"/>
    <property type="evidence" value="ECO:0007669"/>
    <property type="project" value="UniProtKB-SubCell"/>
</dbReference>
<keyword evidence="5" id="KW-0479">Metal-binding</keyword>
<comment type="caution">
    <text evidence="8">The sequence shown here is derived from an EMBL/GenBank/DDBJ whole genome shotgun (WGS) entry which is preliminary data.</text>
</comment>
<evidence type="ECO:0000256" key="3">
    <source>
        <dbReference type="ARBA" id="ARBA00022989"/>
    </source>
</evidence>
<evidence type="ECO:0000313" key="8">
    <source>
        <dbReference type="EMBL" id="KAI7839580.1"/>
    </source>
</evidence>
<proteinExistence type="predicted"/>
<keyword evidence="3 7" id="KW-1133">Transmembrane helix</keyword>
<evidence type="ECO:0000256" key="1">
    <source>
        <dbReference type="ARBA" id="ARBA00004141"/>
    </source>
</evidence>
<evidence type="ECO:0000256" key="7">
    <source>
        <dbReference type="SAM" id="Phobius"/>
    </source>
</evidence>
<evidence type="ECO:0000256" key="4">
    <source>
        <dbReference type="ARBA" id="ARBA00023136"/>
    </source>
</evidence>
<dbReference type="GO" id="GO:0046872">
    <property type="term" value="F:metal ion binding"/>
    <property type="evidence" value="ECO:0007669"/>
    <property type="project" value="UniProtKB-KW"/>
</dbReference>
<sequence length="375" mass="40110">MAVEATLEVLAPGAALKGALQAAPRPTSGTKAAAAAAREAPRRRRGGKGGMERSDTAFLQECDCRGVRGACPPPAVVGLATWCPYYAAATVGPPRLYRWHEAPAVLRFNPFIRSGYRAGLSAHQCCASLLQLHNESGNIWSHLLPALLMLALAPGGQLQAWHGAAAAYWANVGSIFACFLGSVAYHCFQAHHHCHDRLLKLDVCGILLVLVGGGHMVLWWGFACFPAARLTFVTLYYACGALSVWAALRAQTAVGRGLPMLALLLVRQAAFGTRLALEGWAGAPALRHYFAMEVFSLAGGALNVLRLPERWLQPEDPKQPAPLDLFCNSHQIMHVLVALAMWQLHLGADADHRRFSALMDGSLACPGLVAAASMS</sequence>
<dbReference type="PANTHER" id="PTHR20855:SF138">
    <property type="entry name" value="PROGESTIN AND ADIPOQ RECEPTOR FAMILY MEMBER 4"/>
    <property type="match status" value="1"/>
</dbReference>
<keyword evidence="5" id="KW-0862">Zinc</keyword>
<name>A0AAD5DPJ1_9CHLO</name>
<feature type="compositionally biased region" description="Low complexity" evidence="6">
    <location>
        <begin position="25"/>
        <end position="38"/>
    </location>
</feature>
<dbReference type="GO" id="GO:0009744">
    <property type="term" value="P:response to sucrose"/>
    <property type="evidence" value="ECO:0007669"/>
    <property type="project" value="UniProtKB-ARBA"/>
</dbReference>
<evidence type="ECO:0000256" key="2">
    <source>
        <dbReference type="ARBA" id="ARBA00022692"/>
    </source>
</evidence>
<keyword evidence="9" id="KW-1185">Reference proteome</keyword>
<dbReference type="GO" id="GO:0038023">
    <property type="term" value="F:signaling receptor activity"/>
    <property type="evidence" value="ECO:0007669"/>
    <property type="project" value="TreeGrafter"/>
</dbReference>
<protein>
    <recommendedName>
        <fullName evidence="10">Progestin and adipoQ receptor family member 4</fullName>
    </recommendedName>
</protein>
<gene>
    <name evidence="8" type="ORF">COHA_006647</name>
</gene>
<evidence type="ECO:0000256" key="5">
    <source>
        <dbReference type="PIRSR" id="PIRSR604254-1"/>
    </source>
</evidence>
<accession>A0AAD5DPJ1</accession>
<reference evidence="8" key="1">
    <citation type="submission" date="2020-11" db="EMBL/GenBank/DDBJ databases">
        <title>Chlorella ohadii genome sequencing and assembly.</title>
        <authorList>
            <person name="Murik O."/>
            <person name="Treves H."/>
            <person name="Kedem I."/>
            <person name="Shotland Y."/>
            <person name="Kaplan A."/>
        </authorList>
    </citation>
    <scope>NUCLEOTIDE SEQUENCE</scope>
    <source>
        <strain evidence="8">1</strain>
    </source>
</reference>
<feature type="transmembrane region" description="Helical" evidence="7">
    <location>
        <begin position="199"/>
        <end position="222"/>
    </location>
</feature>
<evidence type="ECO:0000313" key="9">
    <source>
        <dbReference type="Proteomes" id="UP001205105"/>
    </source>
</evidence>
<dbReference type="AlphaFoldDB" id="A0AAD5DPJ1"/>
<comment type="subcellular location">
    <subcellularLocation>
        <location evidence="1">Membrane</location>
        <topology evidence="1">Multi-pass membrane protein</topology>
    </subcellularLocation>
</comment>
<evidence type="ECO:0000256" key="6">
    <source>
        <dbReference type="SAM" id="MobiDB-lite"/>
    </source>
</evidence>
<feature type="binding site" evidence="5">
    <location>
        <position position="186"/>
    </location>
    <ligand>
        <name>Zn(2+)</name>
        <dbReference type="ChEBI" id="CHEBI:29105"/>
    </ligand>
</feature>
<feature type="binding site" evidence="5">
    <location>
        <position position="334"/>
    </location>
    <ligand>
        <name>Zn(2+)</name>
        <dbReference type="ChEBI" id="CHEBI:29105"/>
    </ligand>
</feature>